<evidence type="ECO:0000256" key="3">
    <source>
        <dbReference type="ARBA" id="ARBA00022614"/>
    </source>
</evidence>
<dbReference type="Pfam" id="PF13855">
    <property type="entry name" value="LRR_8"/>
    <property type="match status" value="1"/>
</dbReference>
<dbReference type="KEGG" id="spu:100891662"/>
<dbReference type="OMA" id="MICTANI"/>
<dbReference type="GO" id="GO:0009755">
    <property type="term" value="P:hormone-mediated signaling pathway"/>
    <property type="evidence" value="ECO:0000318"/>
    <property type="project" value="GO_Central"/>
</dbReference>
<comment type="subcellular location">
    <subcellularLocation>
        <location evidence="1">Cell membrane</location>
        <topology evidence="1">Multi-pass membrane protein</topology>
    </subcellularLocation>
</comment>
<dbReference type="PRINTS" id="PR00237">
    <property type="entry name" value="GPCRRHODOPSN"/>
</dbReference>
<dbReference type="InterPro" id="IPR000276">
    <property type="entry name" value="GPCR_Rhodpsn"/>
</dbReference>
<evidence type="ECO:0000256" key="13">
    <source>
        <dbReference type="SAM" id="SignalP"/>
    </source>
</evidence>
<evidence type="ECO:0000256" key="12">
    <source>
        <dbReference type="SAM" id="Phobius"/>
    </source>
</evidence>
<reference evidence="16" key="1">
    <citation type="submission" date="2015-02" db="EMBL/GenBank/DDBJ databases">
        <title>Genome sequencing for Strongylocentrotus purpuratus.</title>
        <authorList>
            <person name="Murali S."/>
            <person name="Liu Y."/>
            <person name="Vee V."/>
            <person name="English A."/>
            <person name="Wang M."/>
            <person name="Skinner E."/>
            <person name="Han Y."/>
            <person name="Muzny D.M."/>
            <person name="Worley K.C."/>
            <person name="Gibbs R.A."/>
        </authorList>
    </citation>
    <scope>NUCLEOTIDE SEQUENCE</scope>
</reference>
<dbReference type="SUPFAM" id="SSF52058">
    <property type="entry name" value="L domain-like"/>
    <property type="match status" value="1"/>
</dbReference>
<keyword evidence="7" id="KW-0297">G-protein coupled receptor</keyword>
<feature type="transmembrane region" description="Helical" evidence="12">
    <location>
        <begin position="430"/>
        <end position="451"/>
    </location>
</feature>
<dbReference type="Gene3D" id="1.20.1070.10">
    <property type="entry name" value="Rhodopsin 7-helix transmembrane proteins"/>
    <property type="match status" value="1"/>
</dbReference>
<dbReference type="Proteomes" id="UP000007110">
    <property type="component" value="Unassembled WGS sequence"/>
</dbReference>
<dbReference type="PROSITE" id="PS50262">
    <property type="entry name" value="G_PROTEIN_RECEP_F1_2"/>
    <property type="match status" value="1"/>
</dbReference>
<dbReference type="SUPFAM" id="SSF81321">
    <property type="entry name" value="Family A G protein-coupled receptor-like"/>
    <property type="match status" value="1"/>
</dbReference>
<evidence type="ECO:0000256" key="7">
    <source>
        <dbReference type="ARBA" id="ARBA00023040"/>
    </source>
</evidence>
<keyword evidence="13" id="KW-0732">Signal</keyword>
<evidence type="ECO:0000256" key="8">
    <source>
        <dbReference type="ARBA" id="ARBA00023136"/>
    </source>
</evidence>
<evidence type="ECO:0000256" key="10">
    <source>
        <dbReference type="ARBA" id="ARBA00023224"/>
    </source>
</evidence>
<evidence type="ECO:0000313" key="15">
    <source>
        <dbReference type="EnsemblMetazoa" id="XP_011676996"/>
    </source>
</evidence>
<reference evidence="15" key="2">
    <citation type="submission" date="2021-01" db="UniProtKB">
        <authorList>
            <consortium name="EnsemblMetazoa"/>
        </authorList>
    </citation>
    <scope>IDENTIFICATION</scope>
</reference>
<evidence type="ECO:0000256" key="11">
    <source>
        <dbReference type="SAM" id="MobiDB-lite"/>
    </source>
</evidence>
<dbReference type="OrthoDB" id="6116813at2759"/>
<evidence type="ECO:0000256" key="2">
    <source>
        <dbReference type="ARBA" id="ARBA00022475"/>
    </source>
</evidence>
<dbReference type="PANTHER" id="PTHR24372">
    <property type="entry name" value="GLYCOPROTEIN HORMONE RECEPTOR"/>
    <property type="match status" value="1"/>
</dbReference>
<dbReference type="SMART" id="SM00369">
    <property type="entry name" value="LRR_TYP"/>
    <property type="match status" value="4"/>
</dbReference>
<keyword evidence="8 12" id="KW-0472">Membrane</keyword>
<keyword evidence="16" id="KW-1185">Reference proteome</keyword>
<evidence type="ECO:0000256" key="6">
    <source>
        <dbReference type="ARBA" id="ARBA00022989"/>
    </source>
</evidence>
<feature type="region of interest" description="Disordered" evidence="11">
    <location>
        <begin position="753"/>
        <end position="776"/>
    </location>
</feature>
<proteinExistence type="predicted"/>
<name>A0A7M7LWC3_STRPU</name>
<keyword evidence="5" id="KW-0677">Repeat</keyword>
<feature type="transmembrane region" description="Helical" evidence="12">
    <location>
        <begin position="472"/>
        <end position="498"/>
    </location>
</feature>
<feature type="transmembrane region" description="Helical" evidence="12">
    <location>
        <begin position="684"/>
        <end position="708"/>
    </location>
</feature>
<protein>
    <recommendedName>
        <fullName evidence="14">G-protein coupled receptors family 1 profile domain-containing protein</fullName>
    </recommendedName>
</protein>
<feature type="transmembrane region" description="Helical" evidence="12">
    <location>
        <begin position="560"/>
        <end position="579"/>
    </location>
</feature>
<feature type="domain" description="G-protein coupled receptors family 1 profile" evidence="14">
    <location>
        <begin position="445"/>
        <end position="740"/>
    </location>
</feature>
<keyword evidence="4 12" id="KW-0812">Transmembrane</keyword>
<feature type="transmembrane region" description="Helical" evidence="12">
    <location>
        <begin position="518"/>
        <end position="548"/>
    </location>
</feature>
<dbReference type="GO" id="GO:0005886">
    <property type="term" value="C:plasma membrane"/>
    <property type="evidence" value="ECO:0000318"/>
    <property type="project" value="GO_Central"/>
</dbReference>
<keyword evidence="10" id="KW-0807">Transducer</keyword>
<feature type="signal peptide" evidence="13">
    <location>
        <begin position="1"/>
        <end position="21"/>
    </location>
</feature>
<sequence>MDLGRRQFVVALIFLFSAATALENVVDVVDAQCCSTIDTSRNMGVYGSRCPTPQLQMECGSRGCCVATNQSTEDTVAEAYQPYHCIYSDDVIEPWNVCDRTINCPRGDDEMYCGTYTCASAIVDGPSSDIQIPCPSSNTCYRPTGSCISSQQCPNDTNTAADLCVQPCPSSCFCDTLAMICTANIEQGAAGDPLIHSRLIQFALGDFTGNLIISNVSGSSNNGSILLLNPSDIIYVNTLVVTSPHNTIDQPTTYNFNLEIEDDAFSYNSFLHTLVLTGSSLETVTTSMFTGLSSLEYLNLDRNSIRNISANSFAPLIKLKTLSLGINHLTVIEVGAFDGLIDLRSLNLDENPIVVIEPGAFFDLIQLRILFLFTDEVEEFPVEIFEGLEGLQAMHVTDFRLCCRIKDLAQCVDYEPVRFSSCTGLLEYRVLGYFMWILGAAAFFGNAFVLVMRLRSLRNQKRAKKTVQIQSILIMNLAMADLLTGLYMLILAAADTFFGAEYFVHARNWREGLPCKLIGVIALMSGEASVLILALISIDRLLVIVFPFGRVHLSLVSVKVWTAIIWIMSIIFGILPPILTSVLNKNTVGYFYIYSDVCLGLPLVRSTNLEIDFNEYDYETQEVDFTFRNVSDGKYAYYAIIIFIGLNLLCFLTILCSYVAIFVYARRTSRRVHRSPEREQELRLAARMAIIVGTDFCCWMPIIILGILAQAGAVPVSTEMYAWCVVFIIPINSAVNPFLYTFGGACTERQRAHSSSSTPVASNSDQGSKGTKLSLL</sequence>
<dbReference type="GO" id="GO:0008528">
    <property type="term" value="F:G protein-coupled peptide receptor activity"/>
    <property type="evidence" value="ECO:0000318"/>
    <property type="project" value="GO_Central"/>
</dbReference>
<dbReference type="PROSITE" id="PS51450">
    <property type="entry name" value="LRR"/>
    <property type="match status" value="1"/>
</dbReference>
<feature type="chain" id="PRO_5029870953" description="G-protein coupled receptors family 1 profile domain-containing protein" evidence="13">
    <location>
        <begin position="22"/>
        <end position="776"/>
    </location>
</feature>
<dbReference type="InParanoid" id="A0A7M7LWC3"/>
<feature type="transmembrane region" description="Helical" evidence="12">
    <location>
        <begin position="720"/>
        <end position="742"/>
    </location>
</feature>
<organism evidence="15 16">
    <name type="scientific">Strongylocentrotus purpuratus</name>
    <name type="common">Purple sea urchin</name>
    <dbReference type="NCBI Taxonomy" id="7668"/>
    <lineage>
        <taxon>Eukaryota</taxon>
        <taxon>Metazoa</taxon>
        <taxon>Echinodermata</taxon>
        <taxon>Eleutherozoa</taxon>
        <taxon>Echinozoa</taxon>
        <taxon>Echinoidea</taxon>
        <taxon>Euechinoidea</taxon>
        <taxon>Echinacea</taxon>
        <taxon>Camarodonta</taxon>
        <taxon>Echinidea</taxon>
        <taxon>Strongylocentrotidae</taxon>
        <taxon>Strongylocentrotus</taxon>
    </lineage>
</organism>
<evidence type="ECO:0000256" key="5">
    <source>
        <dbReference type="ARBA" id="ARBA00022737"/>
    </source>
</evidence>
<dbReference type="PANTHER" id="PTHR24372:SF77">
    <property type="entry name" value="G-PROTEIN COUPLED RECEPTORS FAMILY 1 PROFILE DOMAIN-CONTAINING PROTEIN"/>
    <property type="match status" value="1"/>
</dbReference>
<dbReference type="AlphaFoldDB" id="A0A7M7LWC3"/>
<evidence type="ECO:0000256" key="9">
    <source>
        <dbReference type="ARBA" id="ARBA00023170"/>
    </source>
</evidence>
<keyword evidence="2" id="KW-1003">Cell membrane</keyword>
<dbReference type="EnsemblMetazoa" id="XM_011678694">
    <property type="protein sequence ID" value="XP_011676996"/>
    <property type="gene ID" value="LOC100891662"/>
</dbReference>
<keyword evidence="3" id="KW-0433">Leucine-rich repeat</keyword>
<dbReference type="Pfam" id="PF00001">
    <property type="entry name" value="7tm_1"/>
    <property type="match status" value="1"/>
</dbReference>
<dbReference type="InterPro" id="IPR017452">
    <property type="entry name" value="GPCR_Rhodpsn_7TM"/>
</dbReference>
<accession>A0A7M7LWC3</accession>
<evidence type="ECO:0000256" key="1">
    <source>
        <dbReference type="ARBA" id="ARBA00004651"/>
    </source>
</evidence>
<dbReference type="InterPro" id="IPR001611">
    <property type="entry name" value="Leu-rich_rpt"/>
</dbReference>
<keyword evidence="9" id="KW-0675">Receptor</keyword>
<feature type="transmembrane region" description="Helical" evidence="12">
    <location>
        <begin position="635"/>
        <end position="664"/>
    </location>
</feature>
<keyword evidence="6 12" id="KW-1133">Transmembrane helix</keyword>
<evidence type="ECO:0000256" key="4">
    <source>
        <dbReference type="ARBA" id="ARBA00022692"/>
    </source>
</evidence>
<dbReference type="GeneID" id="100891662"/>
<dbReference type="InterPro" id="IPR003591">
    <property type="entry name" value="Leu-rich_rpt_typical-subtyp"/>
</dbReference>
<dbReference type="GO" id="GO:0007189">
    <property type="term" value="P:adenylate cyclase-activating G protein-coupled receptor signaling pathway"/>
    <property type="evidence" value="ECO:0000318"/>
    <property type="project" value="GO_Central"/>
</dbReference>
<dbReference type="Gene3D" id="3.80.10.10">
    <property type="entry name" value="Ribonuclease Inhibitor"/>
    <property type="match status" value="1"/>
</dbReference>
<dbReference type="InterPro" id="IPR032675">
    <property type="entry name" value="LRR_dom_sf"/>
</dbReference>
<dbReference type="RefSeq" id="XP_011676996.2">
    <property type="nucleotide sequence ID" value="XM_011678694.2"/>
</dbReference>
<evidence type="ECO:0000313" key="16">
    <source>
        <dbReference type="Proteomes" id="UP000007110"/>
    </source>
</evidence>
<evidence type="ECO:0000259" key="14">
    <source>
        <dbReference type="PROSITE" id="PS50262"/>
    </source>
</evidence>